<evidence type="ECO:0000256" key="4">
    <source>
        <dbReference type="ARBA" id="ARBA00022737"/>
    </source>
</evidence>
<dbReference type="OrthoDB" id="308255at2759"/>
<feature type="domain" description="EF-hand" evidence="8">
    <location>
        <begin position="354"/>
        <end position="389"/>
    </location>
</feature>
<dbReference type="Pfam" id="PF13499">
    <property type="entry name" value="EF-hand_7"/>
    <property type="match status" value="2"/>
</dbReference>
<evidence type="ECO:0000256" key="5">
    <source>
        <dbReference type="ARBA" id="ARBA00022837"/>
    </source>
</evidence>
<comment type="similarity">
    <text evidence="2">Belongs to the centrin family.</text>
</comment>
<dbReference type="Gene3D" id="3.40.33.10">
    <property type="entry name" value="CAP"/>
    <property type="match status" value="1"/>
</dbReference>
<dbReference type="InterPro" id="IPR002048">
    <property type="entry name" value="EF_hand_dom"/>
</dbReference>
<evidence type="ECO:0000313" key="10">
    <source>
        <dbReference type="Proteomes" id="UP000187209"/>
    </source>
</evidence>
<accession>A0A1R2CUX3</accession>
<dbReference type="EMBL" id="MPUH01000054">
    <property type="protein sequence ID" value="OMJ92808.1"/>
    <property type="molecule type" value="Genomic_DNA"/>
</dbReference>
<proteinExistence type="inferred from homology"/>
<feature type="domain" description="EF-hand" evidence="8">
    <location>
        <begin position="618"/>
        <end position="651"/>
    </location>
</feature>
<dbReference type="SUPFAM" id="SSF47473">
    <property type="entry name" value="EF-hand"/>
    <property type="match status" value="2"/>
</dbReference>
<comment type="subcellular location">
    <subcellularLocation>
        <location evidence="1">Cytoplasm</location>
        <location evidence="1">Cytoskeleton</location>
    </subcellularLocation>
</comment>
<dbReference type="FunFam" id="1.10.238.10:FF:000001">
    <property type="entry name" value="Calmodulin 1"/>
    <property type="match status" value="1"/>
</dbReference>
<dbReference type="InterPro" id="IPR001751">
    <property type="entry name" value="S100/CaBP7/8-like_CS"/>
</dbReference>
<dbReference type="AlphaFoldDB" id="A0A1R2CUX3"/>
<name>A0A1R2CUX3_9CILI</name>
<keyword evidence="10" id="KW-1185">Reference proteome</keyword>
<dbReference type="GO" id="GO:0016460">
    <property type="term" value="C:myosin II complex"/>
    <property type="evidence" value="ECO:0007669"/>
    <property type="project" value="TreeGrafter"/>
</dbReference>
<feature type="domain" description="EF-hand" evidence="8">
    <location>
        <begin position="510"/>
        <end position="545"/>
    </location>
</feature>
<feature type="domain" description="EF-hand" evidence="8">
    <location>
        <begin position="582"/>
        <end position="617"/>
    </location>
</feature>
<protein>
    <recommendedName>
        <fullName evidence="8">EF-hand domain-containing protein</fullName>
    </recommendedName>
</protein>
<dbReference type="SUPFAM" id="SSF55797">
    <property type="entry name" value="PR-1-like"/>
    <property type="match status" value="1"/>
</dbReference>
<dbReference type="Proteomes" id="UP000187209">
    <property type="component" value="Unassembled WGS sequence"/>
</dbReference>
<evidence type="ECO:0000259" key="8">
    <source>
        <dbReference type="PROSITE" id="PS50222"/>
    </source>
</evidence>
<reference evidence="9 10" key="1">
    <citation type="submission" date="2016-11" db="EMBL/GenBank/DDBJ databases">
        <title>The macronuclear genome of Stentor coeruleus: a giant cell with tiny introns.</title>
        <authorList>
            <person name="Slabodnick M."/>
            <person name="Ruby J.G."/>
            <person name="Reiff S.B."/>
            <person name="Swart E.C."/>
            <person name="Gosai S."/>
            <person name="Prabakaran S."/>
            <person name="Witkowska E."/>
            <person name="Larue G.E."/>
            <person name="Fisher S."/>
            <person name="Freeman R.M."/>
            <person name="Gunawardena J."/>
            <person name="Chu W."/>
            <person name="Stover N.A."/>
            <person name="Gregory B.D."/>
            <person name="Nowacki M."/>
            <person name="Derisi J."/>
            <person name="Roy S.W."/>
            <person name="Marshall W.F."/>
            <person name="Sood P."/>
        </authorList>
    </citation>
    <scope>NUCLEOTIDE SEQUENCE [LARGE SCALE GENOMIC DNA]</scope>
    <source>
        <strain evidence="9">WM001</strain>
    </source>
</reference>
<keyword evidence="4" id="KW-0677">Repeat</keyword>
<dbReference type="InterPro" id="IPR011992">
    <property type="entry name" value="EF-hand-dom_pair"/>
</dbReference>
<evidence type="ECO:0000313" key="9">
    <source>
        <dbReference type="EMBL" id="OMJ92808.1"/>
    </source>
</evidence>
<dbReference type="GO" id="GO:0005509">
    <property type="term" value="F:calcium ion binding"/>
    <property type="evidence" value="ECO:0007669"/>
    <property type="project" value="InterPro"/>
</dbReference>
<dbReference type="Pfam" id="PF00188">
    <property type="entry name" value="CAP"/>
    <property type="match status" value="1"/>
</dbReference>
<dbReference type="InterPro" id="IPR035940">
    <property type="entry name" value="CAP_sf"/>
</dbReference>
<evidence type="ECO:0000256" key="2">
    <source>
        <dbReference type="ARBA" id="ARBA00005253"/>
    </source>
</evidence>
<sequence>MSTTEKILEELNECRTNPSAYSQKLSKILKYYRGKIFARPGYEAIETEEGSRNTLACINYLKTVMPIEPLHWSHSLTLAAQMHADDIGLSGRMSHIGQDGSEPCDRIERFCQWSGHLGENIDYGNADSEDIVVSLLIDDGVLARGQRLNIMKKEHKYVGIGFGYHSEYQYVCVILFTELVIENSITNTSSLGSAKKMKKSEYVKVKEITEEQSKLAASKKISKAKDINTLNSKSKEPICKQKFNLSELSKDEIIEIKEFFDKLDFESSGTISVTEIKYLLEKQEPELSNSSMLQILGNLDAKDIGALDFDGFISMMAEKVFNKKVSSQTTFTEISNLKNPIHIIHKRNLQLTQNIITELKDVFDLADANNSGYVDLESIKTALKSREQEIYNTEILEIIYGLDQSQNSKLSFEEFIELISNSSETSNSESKNQEDLVKEESDTGFISTIFKDTDSSLIEFDGISRISKIQKGQMSSYESYFKKSKAEESMRKEVKGFDPKEYEKKGISKDQVLEIKKAFDLFDVDRKGIIDTEELRDAMEDQGFKRKNPTVFKLFCQLDLEKKEKIDFMTFFDMLTERDEASSEDEIKKFFDLFDREGLGYIEIKNLKNVVKDLGESLDDEDIVDLIRKSDLDGDGKVTYQDFYNIMSKTV</sequence>
<gene>
    <name evidence="9" type="ORF">SteCoe_4349</name>
</gene>
<comment type="function">
    <text evidence="7">Plays a fundamental role in microtubule organizing center structure and function. Component of the infraciliary lattice (ICL) and the ciliary basal bodies.</text>
</comment>
<keyword evidence="5" id="KW-0106">Calcium</keyword>
<dbReference type="InterPro" id="IPR018247">
    <property type="entry name" value="EF_Hand_1_Ca_BS"/>
</dbReference>
<dbReference type="PANTHER" id="PTHR23048">
    <property type="entry name" value="MYOSIN LIGHT CHAIN 1, 3"/>
    <property type="match status" value="1"/>
</dbReference>
<evidence type="ECO:0000256" key="1">
    <source>
        <dbReference type="ARBA" id="ARBA00004245"/>
    </source>
</evidence>
<comment type="caution">
    <text evidence="9">The sequence shown here is derived from an EMBL/GenBank/DDBJ whole genome shotgun (WGS) entry which is preliminary data.</text>
</comment>
<evidence type="ECO:0000256" key="3">
    <source>
        <dbReference type="ARBA" id="ARBA00022490"/>
    </source>
</evidence>
<dbReference type="PANTHER" id="PTHR23048:SF59">
    <property type="entry name" value="EF-HAND SUPERFAMILY PROTEIN"/>
    <property type="match status" value="1"/>
</dbReference>
<evidence type="ECO:0000256" key="7">
    <source>
        <dbReference type="ARBA" id="ARBA00025692"/>
    </source>
</evidence>
<dbReference type="CDD" id="cd05379">
    <property type="entry name" value="CAP_bacterial"/>
    <property type="match status" value="1"/>
</dbReference>
<dbReference type="InterPro" id="IPR050230">
    <property type="entry name" value="CALM/Myosin/TropC-like"/>
</dbReference>
<dbReference type="PROSITE" id="PS00303">
    <property type="entry name" value="S100_CABP"/>
    <property type="match status" value="1"/>
</dbReference>
<keyword evidence="3" id="KW-0963">Cytoplasm</keyword>
<dbReference type="CDD" id="cd00051">
    <property type="entry name" value="EFh"/>
    <property type="match status" value="2"/>
</dbReference>
<evidence type="ECO:0000256" key="6">
    <source>
        <dbReference type="ARBA" id="ARBA00023212"/>
    </source>
</evidence>
<dbReference type="SMART" id="SM00054">
    <property type="entry name" value="EFh"/>
    <property type="match status" value="7"/>
</dbReference>
<dbReference type="PROSITE" id="PS50222">
    <property type="entry name" value="EF_HAND_2"/>
    <property type="match status" value="5"/>
</dbReference>
<feature type="domain" description="EF-hand" evidence="8">
    <location>
        <begin position="251"/>
        <end position="286"/>
    </location>
</feature>
<dbReference type="PROSITE" id="PS00018">
    <property type="entry name" value="EF_HAND_1"/>
    <property type="match status" value="1"/>
</dbReference>
<keyword evidence="6" id="KW-0206">Cytoskeleton</keyword>
<organism evidence="9 10">
    <name type="scientific">Stentor coeruleus</name>
    <dbReference type="NCBI Taxonomy" id="5963"/>
    <lineage>
        <taxon>Eukaryota</taxon>
        <taxon>Sar</taxon>
        <taxon>Alveolata</taxon>
        <taxon>Ciliophora</taxon>
        <taxon>Postciliodesmatophora</taxon>
        <taxon>Heterotrichea</taxon>
        <taxon>Heterotrichida</taxon>
        <taxon>Stentoridae</taxon>
        <taxon>Stentor</taxon>
    </lineage>
</organism>
<dbReference type="Pfam" id="PF13405">
    <property type="entry name" value="EF-hand_6"/>
    <property type="match status" value="1"/>
</dbReference>
<dbReference type="Gene3D" id="1.10.238.10">
    <property type="entry name" value="EF-hand"/>
    <property type="match status" value="4"/>
</dbReference>
<dbReference type="InterPro" id="IPR014044">
    <property type="entry name" value="CAP_dom"/>
</dbReference>